<comment type="similarity">
    <text evidence="1">Belongs to the adaptor complexes medium subunit family.</text>
</comment>
<dbReference type="PANTHER" id="PTHR16082:SF2">
    <property type="entry name" value="AP-5 COMPLEX SUBUNIT MU-1"/>
    <property type="match status" value="1"/>
</dbReference>
<evidence type="ECO:0000313" key="6">
    <source>
        <dbReference type="EMBL" id="KAK3260418.1"/>
    </source>
</evidence>
<keyword evidence="4" id="KW-0472">Membrane</keyword>
<reference evidence="6 7" key="1">
    <citation type="journal article" date="2015" name="Genome Biol. Evol.">
        <title>Comparative Genomics of a Bacterivorous Green Alga Reveals Evolutionary Causalities and Consequences of Phago-Mixotrophic Mode of Nutrition.</title>
        <authorList>
            <person name="Burns J.A."/>
            <person name="Paasch A."/>
            <person name="Narechania A."/>
            <person name="Kim E."/>
        </authorList>
    </citation>
    <scope>NUCLEOTIDE SEQUENCE [LARGE SCALE GENOMIC DNA]</scope>
    <source>
        <strain evidence="6 7">PLY_AMNH</strain>
    </source>
</reference>
<evidence type="ECO:0000256" key="2">
    <source>
        <dbReference type="ARBA" id="ARBA00022448"/>
    </source>
</evidence>
<dbReference type="GO" id="GO:0030119">
    <property type="term" value="C:AP-type membrane coat adaptor complex"/>
    <property type="evidence" value="ECO:0007669"/>
    <property type="project" value="TreeGrafter"/>
</dbReference>
<dbReference type="GO" id="GO:0005770">
    <property type="term" value="C:late endosome"/>
    <property type="evidence" value="ECO:0007669"/>
    <property type="project" value="TreeGrafter"/>
</dbReference>
<keyword evidence="3" id="KW-0653">Protein transport</keyword>
<dbReference type="GO" id="GO:0005764">
    <property type="term" value="C:lysosome"/>
    <property type="evidence" value="ECO:0007669"/>
    <property type="project" value="TreeGrafter"/>
</dbReference>
<keyword evidence="7" id="KW-1185">Reference proteome</keyword>
<protein>
    <submittedName>
        <fullName evidence="6">Uncharacterized protein</fullName>
    </submittedName>
</protein>
<evidence type="ECO:0000256" key="3">
    <source>
        <dbReference type="ARBA" id="ARBA00022927"/>
    </source>
</evidence>
<dbReference type="GO" id="GO:0015031">
    <property type="term" value="P:protein transport"/>
    <property type="evidence" value="ECO:0007669"/>
    <property type="project" value="UniProtKB-KW"/>
</dbReference>
<accession>A0AAE0KTR6</accession>
<evidence type="ECO:0000256" key="4">
    <source>
        <dbReference type="ARBA" id="ARBA00023136"/>
    </source>
</evidence>
<comment type="caution">
    <text evidence="6">The sequence shown here is derived from an EMBL/GenBank/DDBJ whole genome shotgun (WGS) entry which is preliminary data.</text>
</comment>
<evidence type="ECO:0000313" key="7">
    <source>
        <dbReference type="Proteomes" id="UP001190700"/>
    </source>
</evidence>
<name>A0AAE0KTR6_9CHLO</name>
<sequence>MRACSLRAVWILGDDGSVLISRRFPTVERRWHRSFSANSNASGLPAACVGLPCDRILSQLYLKHTPVEKACYSALGRHVLCLSLTTETIVWPLVVLSKGALRVLVLPLVQPSQLLAQLNQDANNAGDLTSLSLAVAELTCVTQAVDVAEAILGLCTVTGGSATLSTGDCEKVREYIAGAMPFGTPLDTSAATTLAVRSKGFGTGDVATREQQPAWKPHLFQGRTKLHFVVREELQCWFHQELTPVAFSLAGCLDCR</sequence>
<gene>
    <name evidence="6" type="ORF">CYMTET_30624</name>
</gene>
<dbReference type="EMBL" id="LGRX02017728">
    <property type="protein sequence ID" value="KAK3260418.1"/>
    <property type="molecule type" value="Genomic_DNA"/>
</dbReference>
<dbReference type="GO" id="GO:0016197">
    <property type="term" value="P:endosomal transport"/>
    <property type="evidence" value="ECO:0007669"/>
    <property type="project" value="TreeGrafter"/>
</dbReference>
<evidence type="ECO:0000256" key="5">
    <source>
        <dbReference type="ARBA" id="ARBA00029433"/>
    </source>
</evidence>
<organism evidence="6 7">
    <name type="scientific">Cymbomonas tetramitiformis</name>
    <dbReference type="NCBI Taxonomy" id="36881"/>
    <lineage>
        <taxon>Eukaryota</taxon>
        <taxon>Viridiplantae</taxon>
        <taxon>Chlorophyta</taxon>
        <taxon>Pyramimonadophyceae</taxon>
        <taxon>Pyramimonadales</taxon>
        <taxon>Pyramimonadaceae</taxon>
        <taxon>Cymbomonas</taxon>
    </lineage>
</organism>
<keyword evidence="2" id="KW-0813">Transport</keyword>
<evidence type="ECO:0000256" key="1">
    <source>
        <dbReference type="ARBA" id="ARBA00005324"/>
    </source>
</evidence>
<dbReference type="InterPro" id="IPR039591">
    <property type="entry name" value="AP5M1"/>
</dbReference>
<dbReference type="PANTHER" id="PTHR16082">
    <property type="entry name" value="AP-5 COMPLEX SUBUNIT MU-1"/>
    <property type="match status" value="1"/>
</dbReference>
<dbReference type="GO" id="GO:0005829">
    <property type="term" value="C:cytosol"/>
    <property type="evidence" value="ECO:0007669"/>
    <property type="project" value="TreeGrafter"/>
</dbReference>
<dbReference type="AlphaFoldDB" id="A0AAE0KTR6"/>
<comment type="subcellular location">
    <subcellularLocation>
        <location evidence="5">Endomembrane system</location>
        <topology evidence="5">Peripheral membrane protein</topology>
        <orientation evidence="5">Cytoplasmic side</orientation>
    </subcellularLocation>
</comment>
<dbReference type="Proteomes" id="UP001190700">
    <property type="component" value="Unassembled WGS sequence"/>
</dbReference>
<proteinExistence type="inferred from homology"/>